<reference evidence="3" key="1">
    <citation type="submission" date="2022-05" db="EMBL/GenBank/DDBJ databases">
        <title>Jatrophihabitans sp. SB3-54 whole genome sequence.</title>
        <authorList>
            <person name="Suh M.K."/>
            <person name="Eom M.K."/>
            <person name="Kim J.S."/>
            <person name="Kim H.S."/>
            <person name="Do H.E."/>
            <person name="Shin Y.K."/>
            <person name="Lee J.-S."/>
        </authorList>
    </citation>
    <scope>NUCLEOTIDE SEQUENCE</scope>
    <source>
        <strain evidence="3">SB3-54</strain>
    </source>
</reference>
<dbReference type="RefSeq" id="WP_269443961.1">
    <property type="nucleotide sequence ID" value="NZ_CP097463.1"/>
</dbReference>
<feature type="transmembrane region" description="Helical" evidence="2">
    <location>
        <begin position="261"/>
        <end position="280"/>
    </location>
</feature>
<organism evidence="3 4">
    <name type="scientific">Jatrophihabitans cynanchi</name>
    <dbReference type="NCBI Taxonomy" id="2944128"/>
    <lineage>
        <taxon>Bacteria</taxon>
        <taxon>Bacillati</taxon>
        <taxon>Actinomycetota</taxon>
        <taxon>Actinomycetes</taxon>
        <taxon>Jatrophihabitantales</taxon>
        <taxon>Jatrophihabitantaceae</taxon>
        <taxon>Jatrophihabitans</taxon>
    </lineage>
</organism>
<feature type="transmembrane region" description="Helical" evidence="2">
    <location>
        <begin position="6"/>
        <end position="22"/>
    </location>
</feature>
<feature type="transmembrane region" description="Helical" evidence="2">
    <location>
        <begin position="43"/>
        <end position="66"/>
    </location>
</feature>
<feature type="transmembrane region" description="Helical" evidence="2">
    <location>
        <begin position="109"/>
        <end position="130"/>
    </location>
</feature>
<keyword evidence="2" id="KW-0472">Membrane</keyword>
<keyword evidence="2" id="KW-0812">Transmembrane</keyword>
<name>A0ABY7K1G8_9ACTN</name>
<feature type="transmembrane region" description="Helical" evidence="2">
    <location>
        <begin position="163"/>
        <end position="181"/>
    </location>
</feature>
<keyword evidence="4" id="KW-1185">Reference proteome</keyword>
<protein>
    <submittedName>
        <fullName evidence="3">DUF2157 domain-containing protein</fullName>
    </submittedName>
</protein>
<feature type="region of interest" description="Disordered" evidence="1">
    <location>
        <begin position="314"/>
        <end position="339"/>
    </location>
</feature>
<feature type="transmembrane region" description="Helical" evidence="2">
    <location>
        <begin position="236"/>
        <end position="254"/>
    </location>
</feature>
<feature type="compositionally biased region" description="Basic and acidic residues" evidence="1">
    <location>
        <begin position="316"/>
        <end position="328"/>
    </location>
</feature>
<gene>
    <name evidence="3" type="ORF">M6B22_01320</name>
</gene>
<feature type="transmembrane region" description="Helical" evidence="2">
    <location>
        <begin position="212"/>
        <end position="230"/>
    </location>
</feature>
<evidence type="ECO:0000256" key="1">
    <source>
        <dbReference type="SAM" id="MobiDB-lite"/>
    </source>
</evidence>
<evidence type="ECO:0000313" key="3">
    <source>
        <dbReference type="EMBL" id="WAX57422.1"/>
    </source>
</evidence>
<accession>A0ABY7K1G8</accession>
<feature type="transmembrane region" description="Helical" evidence="2">
    <location>
        <begin position="136"/>
        <end position="156"/>
    </location>
</feature>
<feature type="transmembrane region" description="Helical" evidence="2">
    <location>
        <begin position="187"/>
        <end position="205"/>
    </location>
</feature>
<evidence type="ECO:0000256" key="2">
    <source>
        <dbReference type="SAM" id="Phobius"/>
    </source>
</evidence>
<evidence type="ECO:0000313" key="4">
    <source>
        <dbReference type="Proteomes" id="UP001164693"/>
    </source>
</evidence>
<proteinExistence type="predicted"/>
<feature type="transmembrane region" description="Helical" evidence="2">
    <location>
        <begin position="78"/>
        <end position="97"/>
    </location>
</feature>
<keyword evidence="2" id="KW-1133">Transmembrane helix</keyword>
<feature type="transmembrane region" description="Helical" evidence="2">
    <location>
        <begin position="286"/>
        <end position="310"/>
    </location>
</feature>
<dbReference type="EMBL" id="CP097463">
    <property type="protein sequence ID" value="WAX57422.1"/>
    <property type="molecule type" value="Genomic_DNA"/>
</dbReference>
<sequence>MIGSLIVLLVVGAAVAGFAAWMRQSRPEPSPDATVERAQPRRVSLLMEAVGYIGTILVLAGAFAFAQQHWRDLSEGGRLAVLAVATLVFLALGIVTWSSAEPALRRLAAVTWGVSVAAFAGSVGMVNILVDTSGKTSFLTIATTTAAYAVILWVLHQHGVQQAFAFGALCVAVGSIVNYVVTDASGWMIAVPLWALGAAWAAAGWWRRISPWFVAFPLGLLLALITPASIEHPSGLRFGLGIATAAAVMALAVIARLAPVLAMGAVGGLGYVIGAVTYYFGDTLGVPASLAIAGLLILAMAAAAAHWGWFGHRRQRPDGHHQRPEAGRRGRVRSTTRQP</sequence>
<feature type="compositionally biased region" description="Basic residues" evidence="1">
    <location>
        <begin position="329"/>
        <end position="339"/>
    </location>
</feature>
<dbReference type="Proteomes" id="UP001164693">
    <property type="component" value="Chromosome"/>
</dbReference>